<feature type="region of interest" description="Disordered" evidence="5">
    <location>
        <begin position="433"/>
        <end position="462"/>
    </location>
</feature>
<comment type="caution">
    <text evidence="7">The sequence shown here is derived from an EMBL/GenBank/DDBJ whole genome shotgun (WGS) entry which is preliminary data.</text>
</comment>
<evidence type="ECO:0000256" key="1">
    <source>
        <dbReference type="ARBA" id="ARBA00022448"/>
    </source>
</evidence>
<name>A0A059FXU4_9PROT</name>
<reference evidence="7 8" key="1">
    <citation type="submission" date="2013-04" db="EMBL/GenBank/DDBJ databases">
        <title>Hyphomonas hirschiana VP5 Genome Sequencing.</title>
        <authorList>
            <person name="Lai Q."/>
            <person name="Shao Z."/>
        </authorList>
    </citation>
    <scope>NUCLEOTIDE SEQUENCE [LARGE SCALE GENOMIC DNA]</scope>
    <source>
        <strain evidence="7 8">VP5</strain>
    </source>
</reference>
<evidence type="ECO:0000256" key="4">
    <source>
        <dbReference type="ARBA" id="ARBA00022967"/>
    </source>
</evidence>
<keyword evidence="8" id="KW-1185">Reference proteome</keyword>
<keyword evidence="2" id="KW-0547">Nucleotide-binding</keyword>
<dbReference type="Gene3D" id="3.40.50.12240">
    <property type="match status" value="1"/>
</dbReference>
<dbReference type="GO" id="GO:0005524">
    <property type="term" value="F:ATP binding"/>
    <property type="evidence" value="ECO:0007669"/>
    <property type="project" value="UniProtKB-KW"/>
</dbReference>
<dbReference type="Pfam" id="PF00006">
    <property type="entry name" value="ATP-synt_ab"/>
    <property type="match status" value="1"/>
</dbReference>
<evidence type="ECO:0000256" key="5">
    <source>
        <dbReference type="SAM" id="MobiDB-lite"/>
    </source>
</evidence>
<evidence type="ECO:0000313" key="8">
    <source>
        <dbReference type="Proteomes" id="UP000025061"/>
    </source>
</evidence>
<dbReference type="PATRIC" id="fig|1280951.3.peg.956"/>
<dbReference type="OrthoDB" id="9801639at2"/>
<keyword evidence="7" id="KW-0969">Cilium</keyword>
<dbReference type="SUPFAM" id="SSF52540">
    <property type="entry name" value="P-loop containing nucleoside triphosphate hydrolases"/>
    <property type="match status" value="1"/>
</dbReference>
<dbReference type="InterPro" id="IPR020003">
    <property type="entry name" value="ATPase_a/bsu_AS"/>
</dbReference>
<accession>A0A059FXU4</accession>
<dbReference type="PANTHER" id="PTHR15184:SF9">
    <property type="entry name" value="SPI-1 TYPE 3 SECRETION SYSTEM ATPASE"/>
    <property type="match status" value="1"/>
</dbReference>
<dbReference type="RefSeq" id="WP_011645299.1">
    <property type="nucleotide sequence ID" value="NZ_ARYI01000003.1"/>
</dbReference>
<gene>
    <name evidence="7" type="ORF">HHI_04705</name>
</gene>
<feature type="domain" description="AAA+ ATPase" evidence="6">
    <location>
        <begin position="152"/>
        <end position="336"/>
    </location>
</feature>
<dbReference type="Pfam" id="PF18269">
    <property type="entry name" value="T3SS_ATPase_C"/>
    <property type="match status" value="1"/>
</dbReference>
<dbReference type="PROSITE" id="PS00152">
    <property type="entry name" value="ATPASE_ALPHA_BETA"/>
    <property type="match status" value="1"/>
</dbReference>
<dbReference type="InterPro" id="IPR003593">
    <property type="entry name" value="AAA+_ATPase"/>
</dbReference>
<dbReference type="InterPro" id="IPR050053">
    <property type="entry name" value="ATPase_alpha/beta_chains"/>
</dbReference>
<dbReference type="EMBL" id="ARYI01000003">
    <property type="protein sequence ID" value="KCZ95427.1"/>
    <property type="molecule type" value="Genomic_DNA"/>
</dbReference>
<dbReference type="Proteomes" id="UP000025061">
    <property type="component" value="Unassembled WGS sequence"/>
</dbReference>
<dbReference type="InterPro" id="IPR040627">
    <property type="entry name" value="T3SS_ATPase_C"/>
</dbReference>
<evidence type="ECO:0000256" key="2">
    <source>
        <dbReference type="ARBA" id="ARBA00022741"/>
    </source>
</evidence>
<evidence type="ECO:0000313" key="7">
    <source>
        <dbReference type="EMBL" id="KCZ95427.1"/>
    </source>
</evidence>
<dbReference type="SMART" id="SM00382">
    <property type="entry name" value="AAA"/>
    <property type="match status" value="1"/>
</dbReference>
<keyword evidence="1" id="KW-0813">Transport</keyword>
<sequence>MASPSHRLYRLWGTVTDVAAGMLGIAGVSELAGVGNEIVIEKQGQKIHGEILSVSGDSVTALLYSPSDIIRIGDVVHIEQEARIEPGDHWLGQIINYRGEVATEMPAGAGLTAKGVSRALRAPALPAHLRHRLGPRLATGWMVTDTLLPICRGQRLGLFAGSGVGKSTFLGSLAGGLEADRVVIALIGERSREVGEFVNVNLPETVRHKTVVVSATASESPGAKKRAAYCAMATAEHFRDQGHSVLFLFDSITRFAEAHREVALLAGETPALNAFPPSTVRVIAELAERAGPGTGAKGDITGIFSVLVAGSDLEEPVADMIRGILDGHIILSRNIAERGRYPAIDVLKSVSRALPAAANDWENDLLRDYRRMIALYDEVAPMLRASLFEFGRDKDADRAIALYPALDAFVSARNALGIDAAFSAMSEILNAGTFPAPGAPPAETPQPAAGQPVTRPPPRPRS</sequence>
<dbReference type="PANTHER" id="PTHR15184">
    <property type="entry name" value="ATP SYNTHASE"/>
    <property type="match status" value="1"/>
</dbReference>
<proteinExistence type="predicted"/>
<keyword evidence="7" id="KW-0966">Cell projection</keyword>
<keyword evidence="3" id="KW-0067">ATP-binding</keyword>
<evidence type="ECO:0000256" key="3">
    <source>
        <dbReference type="ARBA" id="ARBA00022840"/>
    </source>
</evidence>
<dbReference type="AlphaFoldDB" id="A0A059FXU4"/>
<dbReference type="InterPro" id="IPR000194">
    <property type="entry name" value="ATPase_F1/V1/A1_a/bsu_nucl-bd"/>
</dbReference>
<evidence type="ECO:0000259" key="6">
    <source>
        <dbReference type="SMART" id="SM00382"/>
    </source>
</evidence>
<organism evidence="7 8">
    <name type="scientific">Hyphomonas hirschiana VP5</name>
    <dbReference type="NCBI Taxonomy" id="1280951"/>
    <lineage>
        <taxon>Bacteria</taxon>
        <taxon>Pseudomonadati</taxon>
        <taxon>Pseudomonadota</taxon>
        <taxon>Alphaproteobacteria</taxon>
        <taxon>Hyphomonadales</taxon>
        <taxon>Hyphomonadaceae</taxon>
        <taxon>Hyphomonas</taxon>
    </lineage>
</organism>
<protein>
    <submittedName>
        <fullName evidence="7">Flagellar protein export ATPase FliI</fullName>
    </submittedName>
</protein>
<dbReference type="GO" id="GO:0046933">
    <property type="term" value="F:proton-transporting ATP synthase activity, rotational mechanism"/>
    <property type="evidence" value="ECO:0007669"/>
    <property type="project" value="TreeGrafter"/>
</dbReference>
<keyword evidence="7" id="KW-0282">Flagellum</keyword>
<keyword evidence="4" id="KW-1278">Translocase</keyword>
<dbReference type="InterPro" id="IPR027417">
    <property type="entry name" value="P-loop_NTPase"/>
</dbReference>